<evidence type="ECO:0000256" key="9">
    <source>
        <dbReference type="PROSITE-ProRule" id="PRU00169"/>
    </source>
</evidence>
<dbReference type="CDD" id="cd16922">
    <property type="entry name" value="HATPase_EvgS-ArcB-TorS-like"/>
    <property type="match status" value="1"/>
</dbReference>
<dbReference type="SMART" id="SM00388">
    <property type="entry name" value="HisKA"/>
    <property type="match status" value="1"/>
</dbReference>
<evidence type="ECO:0000256" key="3">
    <source>
        <dbReference type="ARBA" id="ARBA00022553"/>
    </source>
</evidence>
<feature type="modified residue" description="4-aspartylphosphate" evidence="9">
    <location>
        <position position="2325"/>
    </location>
</feature>
<dbReference type="Pfam" id="PF00512">
    <property type="entry name" value="HisKA"/>
    <property type="match status" value="1"/>
</dbReference>
<feature type="modified residue" description="4-aspartylphosphate" evidence="9">
    <location>
        <position position="2174"/>
    </location>
</feature>
<keyword evidence="7" id="KW-0067">ATP-binding</keyword>
<feature type="domain" description="Response regulatory" evidence="14">
    <location>
        <begin position="2122"/>
        <end position="2238"/>
    </location>
</feature>
<dbReference type="Gene3D" id="1.25.40.10">
    <property type="entry name" value="Tetratricopeptide repeat domain"/>
    <property type="match status" value="1"/>
</dbReference>
<dbReference type="CDD" id="cd17546">
    <property type="entry name" value="REC_hyHK_CKI1_RcsC-like"/>
    <property type="match status" value="1"/>
</dbReference>
<evidence type="ECO:0000313" key="15">
    <source>
        <dbReference type="EMBL" id="CDP35308.1"/>
    </source>
</evidence>
<dbReference type="InterPro" id="IPR001789">
    <property type="entry name" value="Sig_transdc_resp-reg_receiver"/>
</dbReference>
<evidence type="ECO:0000256" key="6">
    <source>
        <dbReference type="ARBA" id="ARBA00022777"/>
    </source>
</evidence>
<dbReference type="InterPro" id="IPR005467">
    <property type="entry name" value="His_kinase_dom"/>
</dbReference>
<keyword evidence="5" id="KW-0547">Nucleotide-binding</keyword>
<dbReference type="GO" id="GO:0006950">
    <property type="term" value="P:response to stress"/>
    <property type="evidence" value="ECO:0007669"/>
    <property type="project" value="UniProtKB-ARBA"/>
</dbReference>
<dbReference type="Gene3D" id="1.10.287.130">
    <property type="match status" value="1"/>
</dbReference>
<dbReference type="FunFam" id="1.10.287.130:FF:000002">
    <property type="entry name" value="Two-component osmosensing histidine kinase"/>
    <property type="match status" value="1"/>
</dbReference>
<dbReference type="GO" id="GO:0000155">
    <property type="term" value="F:phosphorelay sensor kinase activity"/>
    <property type="evidence" value="ECO:0007669"/>
    <property type="project" value="InterPro"/>
</dbReference>
<dbReference type="PROSITE" id="PS50109">
    <property type="entry name" value="HIS_KIN"/>
    <property type="match status" value="1"/>
</dbReference>
<dbReference type="SUPFAM" id="SSF48452">
    <property type="entry name" value="TPR-like"/>
    <property type="match status" value="1"/>
</dbReference>
<dbReference type="SMART" id="SM00448">
    <property type="entry name" value="REC"/>
    <property type="match status" value="2"/>
</dbReference>
<dbReference type="Gene3D" id="3.40.50.2300">
    <property type="match status" value="2"/>
</dbReference>
<dbReference type="InterPro" id="IPR019734">
    <property type="entry name" value="TPR_rpt"/>
</dbReference>
<name>A0A060T2X6_BLAAD</name>
<dbReference type="GO" id="GO:0036180">
    <property type="term" value="P:filamentous growth of a population of unicellular organisms in response to biotic stimulus"/>
    <property type="evidence" value="ECO:0007669"/>
    <property type="project" value="UniProtKB-ARBA"/>
</dbReference>
<accession>A0A060T2X6</accession>
<dbReference type="SUPFAM" id="SSF52540">
    <property type="entry name" value="P-loop containing nucleoside triphosphate hydrolases"/>
    <property type="match status" value="1"/>
</dbReference>
<evidence type="ECO:0000256" key="4">
    <source>
        <dbReference type="ARBA" id="ARBA00022679"/>
    </source>
</evidence>
<dbReference type="InterPro" id="IPR036097">
    <property type="entry name" value="HisK_dim/P_sf"/>
</dbReference>
<dbReference type="InterPro" id="IPR003594">
    <property type="entry name" value="HATPase_dom"/>
</dbReference>
<dbReference type="Pfam" id="PF00069">
    <property type="entry name" value="Pkinase"/>
    <property type="match status" value="1"/>
</dbReference>
<feature type="domain" description="Protein kinase" evidence="12">
    <location>
        <begin position="132"/>
        <end position="490"/>
    </location>
</feature>
<dbReference type="InterPro" id="IPR036890">
    <property type="entry name" value="HATPase_C_sf"/>
</dbReference>
<reference evidence="15" key="1">
    <citation type="submission" date="2014-02" db="EMBL/GenBank/DDBJ databases">
        <authorList>
            <person name="Genoscope - CEA"/>
        </authorList>
    </citation>
    <scope>NUCLEOTIDE SEQUENCE</scope>
    <source>
        <strain evidence="15">LS3</strain>
    </source>
</reference>
<dbReference type="Gene3D" id="1.10.510.10">
    <property type="entry name" value="Transferase(Phosphotransferase) domain 1"/>
    <property type="match status" value="1"/>
</dbReference>
<feature type="region of interest" description="Disordered" evidence="11">
    <location>
        <begin position="70"/>
        <end position="99"/>
    </location>
</feature>
<dbReference type="PANTHER" id="PTHR45339">
    <property type="entry name" value="HYBRID SIGNAL TRANSDUCTION HISTIDINE KINASE J"/>
    <property type="match status" value="1"/>
</dbReference>
<dbReference type="EMBL" id="HG937693">
    <property type="protein sequence ID" value="CDP35308.1"/>
    <property type="molecule type" value="Genomic_DNA"/>
</dbReference>
<feature type="region of interest" description="Disordered" evidence="11">
    <location>
        <begin position="767"/>
        <end position="791"/>
    </location>
</feature>
<dbReference type="PROSITE" id="PS50011">
    <property type="entry name" value="PROTEIN_KINASE_DOM"/>
    <property type="match status" value="1"/>
</dbReference>
<dbReference type="SUPFAM" id="SSF56112">
    <property type="entry name" value="Protein kinase-like (PK-like)"/>
    <property type="match status" value="1"/>
</dbReference>
<feature type="region of interest" description="Disordered" evidence="11">
    <location>
        <begin position="1"/>
        <end position="47"/>
    </location>
</feature>
<dbReference type="PROSITE" id="PS50110">
    <property type="entry name" value="RESPONSE_REGULATORY"/>
    <property type="match status" value="2"/>
</dbReference>
<dbReference type="InterPro" id="IPR004358">
    <property type="entry name" value="Sig_transdc_His_kin-like_C"/>
</dbReference>
<dbReference type="InterPro" id="IPR000719">
    <property type="entry name" value="Prot_kinase_dom"/>
</dbReference>
<dbReference type="PhylomeDB" id="A0A060T2X6"/>
<dbReference type="GO" id="GO:0005524">
    <property type="term" value="F:ATP binding"/>
    <property type="evidence" value="ECO:0007669"/>
    <property type="project" value="UniProtKB-KW"/>
</dbReference>
<feature type="domain" description="Histidine kinase" evidence="13">
    <location>
        <begin position="1885"/>
        <end position="2107"/>
    </location>
</feature>
<comment type="catalytic activity">
    <reaction evidence="1">
        <text>ATP + protein L-histidine = ADP + protein N-phospho-L-histidine.</text>
        <dbReference type="EC" id="2.7.13.3"/>
    </reaction>
</comment>
<reference evidence="15" key="2">
    <citation type="submission" date="2014-06" db="EMBL/GenBank/DDBJ databases">
        <title>The complete genome of Blastobotrys (Arxula) adeninivorans LS3 - a yeast of biotechnological interest.</title>
        <authorList>
            <person name="Kunze G."/>
            <person name="Gaillardin C."/>
            <person name="Czernicka M."/>
            <person name="Durrens P."/>
            <person name="Martin T."/>
            <person name="Boer E."/>
            <person name="Gabaldon T."/>
            <person name="Cruz J."/>
            <person name="Talla E."/>
            <person name="Marck C."/>
            <person name="Goffeau A."/>
            <person name="Barbe V."/>
            <person name="Baret P."/>
            <person name="Baronian K."/>
            <person name="Beier S."/>
            <person name="Bleykasten C."/>
            <person name="Bode R."/>
            <person name="Casaregola S."/>
            <person name="Despons L."/>
            <person name="Fairhead C."/>
            <person name="Giersberg M."/>
            <person name="Gierski P."/>
            <person name="Hahnel U."/>
            <person name="Hartmann A."/>
            <person name="Jankowska D."/>
            <person name="Jubin C."/>
            <person name="Jung P."/>
            <person name="Lafontaine I."/>
            <person name="Leh-Louis V."/>
            <person name="Lemaire M."/>
            <person name="Marcet-Houben M."/>
            <person name="Mascher M."/>
            <person name="Morel G."/>
            <person name="Richard G.-F."/>
            <person name="Riechen J."/>
            <person name="Sacerdot C."/>
            <person name="Sarkar A."/>
            <person name="Savel G."/>
            <person name="Schacherer J."/>
            <person name="Sherman D."/>
            <person name="Straub M.-L."/>
            <person name="Stein N."/>
            <person name="Thierry A."/>
            <person name="Trautwein-Schult A."/>
            <person name="Westhof E."/>
            <person name="Worch S."/>
            <person name="Dujon B."/>
            <person name="Souciet J.-L."/>
            <person name="Wincker P."/>
            <person name="Scholz U."/>
            <person name="Neuveglise N."/>
        </authorList>
    </citation>
    <scope>NUCLEOTIDE SEQUENCE</scope>
    <source>
        <strain evidence="15">LS3</strain>
    </source>
</reference>
<dbReference type="PROSITE" id="PS50005">
    <property type="entry name" value="TPR"/>
    <property type="match status" value="1"/>
</dbReference>
<dbReference type="InterPro" id="IPR027417">
    <property type="entry name" value="P-loop_NTPase"/>
</dbReference>
<dbReference type="SUPFAM" id="SSF47384">
    <property type="entry name" value="Homodimeric domain of signal transducing histidine kinase"/>
    <property type="match status" value="1"/>
</dbReference>
<evidence type="ECO:0000256" key="10">
    <source>
        <dbReference type="PROSITE-ProRule" id="PRU00339"/>
    </source>
</evidence>
<dbReference type="Pfam" id="PF02518">
    <property type="entry name" value="HATPase_c"/>
    <property type="match status" value="1"/>
</dbReference>
<evidence type="ECO:0000259" key="12">
    <source>
        <dbReference type="PROSITE" id="PS50011"/>
    </source>
</evidence>
<feature type="repeat" description="TPR" evidence="10">
    <location>
        <begin position="1045"/>
        <end position="1078"/>
    </location>
</feature>
<keyword evidence="6" id="KW-0418">Kinase</keyword>
<dbReference type="InterPro" id="IPR011009">
    <property type="entry name" value="Kinase-like_dom_sf"/>
</dbReference>
<keyword evidence="10" id="KW-0802">TPR repeat</keyword>
<dbReference type="SMART" id="SM00387">
    <property type="entry name" value="HATPase_c"/>
    <property type="match status" value="1"/>
</dbReference>
<dbReference type="Pfam" id="PF25503">
    <property type="entry name" value="TPR_CHK1"/>
    <property type="match status" value="1"/>
</dbReference>
<dbReference type="Pfam" id="PF01590">
    <property type="entry name" value="GAF"/>
    <property type="match status" value="1"/>
</dbReference>
<gene>
    <name evidence="15" type="ORF">GNLVRS02_ARAD1C32362g</name>
</gene>
<dbReference type="InterPro" id="IPR041664">
    <property type="entry name" value="AAA_16"/>
</dbReference>
<dbReference type="PRINTS" id="PR00344">
    <property type="entry name" value="BCTRLSENSOR"/>
</dbReference>
<organism evidence="15">
    <name type="scientific">Blastobotrys adeninivorans</name>
    <name type="common">Yeast</name>
    <name type="synonym">Arxula adeninivorans</name>
    <dbReference type="NCBI Taxonomy" id="409370"/>
    <lineage>
        <taxon>Eukaryota</taxon>
        <taxon>Fungi</taxon>
        <taxon>Dikarya</taxon>
        <taxon>Ascomycota</taxon>
        <taxon>Saccharomycotina</taxon>
        <taxon>Dipodascomycetes</taxon>
        <taxon>Dipodascales</taxon>
        <taxon>Trichomonascaceae</taxon>
        <taxon>Blastobotrys</taxon>
    </lineage>
</organism>
<evidence type="ECO:0000256" key="1">
    <source>
        <dbReference type="ARBA" id="ARBA00000085"/>
    </source>
</evidence>
<keyword evidence="3 9" id="KW-0597">Phosphoprotein</keyword>
<dbReference type="SMART" id="SM00220">
    <property type="entry name" value="S_TKc"/>
    <property type="match status" value="1"/>
</dbReference>
<dbReference type="PANTHER" id="PTHR45339:SF5">
    <property type="entry name" value="HISTIDINE KINASE"/>
    <property type="match status" value="1"/>
</dbReference>
<evidence type="ECO:0000259" key="13">
    <source>
        <dbReference type="PROSITE" id="PS50109"/>
    </source>
</evidence>
<evidence type="ECO:0000256" key="8">
    <source>
        <dbReference type="ARBA" id="ARBA00023012"/>
    </source>
</evidence>
<feature type="compositionally biased region" description="Polar residues" evidence="11">
    <location>
        <begin position="249"/>
        <end position="267"/>
    </location>
</feature>
<protein>
    <recommendedName>
        <fullName evidence="2">histidine kinase</fullName>
        <ecNumber evidence="2">2.7.13.3</ecNumber>
    </recommendedName>
</protein>
<feature type="compositionally biased region" description="Polar residues" evidence="11">
    <location>
        <begin position="70"/>
        <end position="92"/>
    </location>
</feature>
<evidence type="ECO:0000259" key="14">
    <source>
        <dbReference type="PROSITE" id="PS50110"/>
    </source>
</evidence>
<evidence type="ECO:0000256" key="11">
    <source>
        <dbReference type="SAM" id="MobiDB-lite"/>
    </source>
</evidence>
<dbReference type="Pfam" id="PF13191">
    <property type="entry name" value="AAA_16"/>
    <property type="match status" value="1"/>
</dbReference>
<keyword evidence="4" id="KW-0808">Transferase</keyword>
<dbReference type="EC" id="2.7.13.3" evidence="2"/>
<sequence>MTGGATSPRHSWDGRTSRITAPDIISLPSSPMSAVKGSATSSPSLLSPGLGNQGIASYFASRGSPMISGATSPGYTKSLDQSRTEYNNNHNTNSEDDASFFPDDSPYYFAGSSAGGVSTYSRDPRPPEIPGYTELETIYPHYFNSVSMYRSTELATGDPVLLKVSGLGPLEDLTRIRHEWSFIYPDNCQNADGTPESEQSHRHPPIDKISGILRPKKCIRTGSSPVRVALVYPNAKNLRTLREKYINCGSDQGRSRSASNNSLSTNPEGDYLEQLNSPMTMAMTVPGDARRHNGSTLPLETASNMAASPNVAKRSVDEMIEILRLMISVMQTIASIHSHTLTHNGLTSSTIFVDDDNNTYISGWDFSFLLRAEDTSRGYRKTHLSQVADWIAYVSPETTGLTNRLVDFRADFYSIGCILYELLLGFLPFRSSDPSELSHMHVLRIPVAPSLLASWIPDNLSQIVMKLLEKNADERYQSADLVISDLKTVLACLERGDIDEDFIPAAHTVVSSVFTLPQSIYGRETELQVLHQSYKRNEENGFQFVFCVGEPGSGKTRLVCELEKSSIARNTFFCVSKFDQYQRGAPFYSIVTVLKDIVHQILSGSPQSIIQWRENIVSNLKVDLAVLFDPIPELKELLGREYVQLLPKSQPLGPVPREMRFKFVVKSLFCLFGGQGLTVFLDDIQWCPSTELTLFRELSTFANEKFAGDIHITFVCASTTKNNKLSGLIRLAKDLNCRYEEVVLTPLTYGAVKDIVADTLCSPTKHGRGGLYSRSQKRNKDTRASFSASSSVLSKIQSPGISQSTGSTPIDSLIPSPVDPQVQSLAEIVYKITQGNALFVTLLLKYLYHENLIYYDTGNRMTGDKWKVDFNRLNIEDLPQSVTDVVITMVKKLPEDTISILNYAACICSNTFTLEDLAIGANVSFSKAAAALHHGLDLQLVIPSTIHYKFPFLDPVGSTNIELYDDEIRKVAASSTYRFYHDLVQQAVYSLLPEDEALNVHRLIGLRLLGGDHTRPRSTHKVIEIANQLKNAVPIVKEEEKSVYIDLNIRAGNVVYSMSDFDMAYSYFDTARKLLPADYQVSAPAVSKEIFMNLVELQYNRKNYNDCLELFGTVFPEFPTDLDKASLLRIKAKALYGLGRTEDAITTGLEALELLGFHFEESEEWNKQYHEKLRLRIPVSVTEIRDLVNLPPTEDPRFLLVHEVISIITIPVILSSRHNLFRSLVYTAALAFVDHGFSASCSFSLLSLASIFQREGGSSNLTRAYEYSKLAIVTLECDTAVGLDFGINIYEYYALTLAIYFEPLSEVIKYYEIVLSSGQTFEDHCGMLSLSYDLRPLCKFLAGEPLNRVFDYFKKMRPVTVQAGDETGKLWIRLHAQGLCNMMGDGNPDPSNLEGVYFGDRAEINKVLDSDSNELIYAYYVFKLLLAVLHRYRYAAADIICNYLPKLISQVPVTVYHVMVTFYGALAIIDKSPRTEADNALLNGFVQDLQDWSRTCPSMFLDKYLLVKAEMNKGAYNSIITLDTYEDAIKSALDQGFVQEAAMINERCGDYLQVHSKKRSLNYLKEACRLYTLWGAQKKIAQLTAKYPELSNTSYGSLPRLSLSSTDLPSTMSDLRQRPSLNSNNLVVQNASPLRWILSNLFRESLDPIDEDNGHNMNDRRRFSQQGLESTLALSELNSNASNPGASKQTDQYLELKTALQACLDISESIDMDAITVKLIESVMRTSGADYCVYISLDDDDELYVDAVGVLTGVSIIPHEALFARNDVAPVNVVQQVTNTGSSVVRSSDAKRFDSAYGRDHYFHSRKAQSVLCMPIQNQIKVIGALYLEHQSLPKVFSLPRIELISLLCTQAAVSIDKARLYYQMDLAKKTAEEATAEKASFLANMSHEIRTPFNALLSCSIFLLDTELSEVQREYVETIRSSAVLTLNIIDAILAFSKIEHGSITLDNSPFSLRECVESAVQLVAEPAATKDLELVHLNKCGEIDTIYGDVTRVRQIIINLVGNAVKFTSKGHIVVETNAEKVSSDNRYEFVISVSDTGIGIPRNARNKIFRAFSQVDGSSRRVYGGSGLGLAISKKLAELMGGNLSFESQEGEGTTFWFNLVAMAQQPSDENVKIYQGKRCLIADHHQTAKESLQTEIERLGFEVEDCRTAAEAVEIVRRRPRNYFSLVFIDSKLMNTELCEESRQTKMHSPDTQVVYMTIFGSAIPSDSEQKGISAILMRPVQRSRLNQIIRKVLHSSFNLQNQVKSATTTFDKGMIRTLAVRHPLKILLAEDNLINTRVALQHLKRMGYDADHAKDGVEVLDMCARELEQDRPMYDCILMDIQMPKKDGIAAAMELIDKYDETVRPSVIALTANAAGEDRQKCLDAGMVNYIAKPILPSDLAAVLMGVKPLKERRRAESGQEH</sequence>
<keyword evidence="8" id="KW-0902">Two-component regulatory system</keyword>
<dbReference type="Pfam" id="PF00072">
    <property type="entry name" value="Response_reg"/>
    <property type="match status" value="1"/>
</dbReference>
<dbReference type="InterPro" id="IPR029016">
    <property type="entry name" value="GAF-like_dom_sf"/>
</dbReference>
<feature type="domain" description="Response regulatory" evidence="14">
    <location>
        <begin position="2270"/>
        <end position="2393"/>
    </location>
</feature>
<dbReference type="InterPro" id="IPR003018">
    <property type="entry name" value="GAF"/>
</dbReference>
<dbReference type="Gene3D" id="3.30.565.10">
    <property type="entry name" value="Histidine kinase-like ATPase, C-terminal domain"/>
    <property type="match status" value="1"/>
</dbReference>
<dbReference type="SUPFAM" id="SSF55874">
    <property type="entry name" value="ATPase domain of HSP90 chaperone/DNA topoisomerase II/histidine kinase"/>
    <property type="match status" value="1"/>
</dbReference>
<dbReference type="FunFam" id="3.30.565.10:FF:000010">
    <property type="entry name" value="Sensor histidine kinase RcsC"/>
    <property type="match status" value="1"/>
</dbReference>
<dbReference type="InterPro" id="IPR011990">
    <property type="entry name" value="TPR-like_helical_dom_sf"/>
</dbReference>
<dbReference type="InterPro" id="IPR003661">
    <property type="entry name" value="HisK_dim/P_dom"/>
</dbReference>
<dbReference type="GO" id="GO:0097308">
    <property type="term" value="P:cellular response to farnesol"/>
    <property type="evidence" value="ECO:0007669"/>
    <property type="project" value="UniProtKB-ARBA"/>
</dbReference>
<dbReference type="SUPFAM" id="SSF52172">
    <property type="entry name" value="CheY-like"/>
    <property type="match status" value="2"/>
</dbReference>
<dbReference type="InterPro" id="IPR011006">
    <property type="entry name" value="CheY-like_superfamily"/>
</dbReference>
<evidence type="ECO:0000256" key="2">
    <source>
        <dbReference type="ARBA" id="ARBA00012438"/>
    </source>
</evidence>
<evidence type="ECO:0000256" key="7">
    <source>
        <dbReference type="ARBA" id="ARBA00022840"/>
    </source>
</evidence>
<dbReference type="CDD" id="cd00082">
    <property type="entry name" value="HisKA"/>
    <property type="match status" value="1"/>
</dbReference>
<dbReference type="Gene3D" id="3.30.450.40">
    <property type="match status" value="1"/>
</dbReference>
<dbReference type="GO" id="GO:1900445">
    <property type="term" value="P:positive regulation of filamentous growth of a population of unicellular organisms in response to biotic stimulus"/>
    <property type="evidence" value="ECO:0007669"/>
    <property type="project" value="UniProtKB-ARBA"/>
</dbReference>
<proteinExistence type="predicted"/>
<feature type="region of interest" description="Disordered" evidence="11">
    <location>
        <begin position="249"/>
        <end position="268"/>
    </location>
</feature>
<dbReference type="Gene3D" id="3.40.50.300">
    <property type="entry name" value="P-loop containing nucleotide triphosphate hydrolases"/>
    <property type="match status" value="1"/>
</dbReference>
<evidence type="ECO:0000256" key="5">
    <source>
        <dbReference type="ARBA" id="ARBA00022741"/>
    </source>
</evidence>
<dbReference type="SUPFAM" id="SSF55781">
    <property type="entry name" value="GAF domain-like"/>
    <property type="match status" value="1"/>
</dbReference>
<dbReference type="SMART" id="SM00065">
    <property type="entry name" value="GAF"/>
    <property type="match status" value="1"/>
</dbReference>
<dbReference type="CDD" id="cd00156">
    <property type="entry name" value="REC"/>
    <property type="match status" value="1"/>
</dbReference>